<comment type="caution">
    <text evidence="2">The sequence shown here is derived from an EMBL/GenBank/DDBJ whole genome shotgun (WGS) entry which is preliminary data.</text>
</comment>
<reference evidence="3" key="1">
    <citation type="journal article" date="2019" name="Int. J. Syst. Evol. Microbiol.">
        <title>The Global Catalogue of Microorganisms (GCM) 10K type strain sequencing project: providing services to taxonomists for standard genome sequencing and annotation.</title>
        <authorList>
            <consortium name="The Broad Institute Genomics Platform"/>
            <consortium name="The Broad Institute Genome Sequencing Center for Infectious Disease"/>
            <person name="Wu L."/>
            <person name="Ma J."/>
        </authorList>
    </citation>
    <scope>NUCLEOTIDE SEQUENCE [LARGE SCALE GENOMIC DNA]</scope>
    <source>
        <strain evidence="3">KACC 12602</strain>
    </source>
</reference>
<sequence length="177" mass="20352">MKRIAITGPESTGKSTLAQQLAGHFNALWVPEFARDYVTNLNQPYTLTDLENIARGQLALQQKTEAQTSQILFADTELLVLKIWSENAFGTCPEWILKELQNQQFDLYLLMDIDLPWEPDPLREHPHLRQYFFDLYKAELERLNFPFQVISGTNEERFQAALKVIESTSPTSESGFA</sequence>
<keyword evidence="3" id="KW-1185">Reference proteome</keyword>
<dbReference type="InterPro" id="IPR027417">
    <property type="entry name" value="P-loop_NTPase"/>
</dbReference>
<dbReference type="SUPFAM" id="SSF52540">
    <property type="entry name" value="P-loop containing nucleoside triphosphate hydrolases"/>
    <property type="match status" value="1"/>
</dbReference>
<feature type="domain" description="NadR/Ttd14 AAA" evidence="1">
    <location>
        <begin position="3"/>
        <end position="157"/>
    </location>
</feature>
<dbReference type="Pfam" id="PF13521">
    <property type="entry name" value="AAA_28"/>
    <property type="match status" value="1"/>
</dbReference>
<accession>A0ABW0E608</accession>
<dbReference type="Proteomes" id="UP001596161">
    <property type="component" value="Unassembled WGS sequence"/>
</dbReference>
<name>A0ABW0E608_9BACT</name>
<organism evidence="2 3">
    <name type="scientific">Adhaeribacter terreus</name>
    <dbReference type="NCBI Taxonomy" id="529703"/>
    <lineage>
        <taxon>Bacteria</taxon>
        <taxon>Pseudomonadati</taxon>
        <taxon>Bacteroidota</taxon>
        <taxon>Cytophagia</taxon>
        <taxon>Cytophagales</taxon>
        <taxon>Hymenobacteraceae</taxon>
        <taxon>Adhaeribacter</taxon>
    </lineage>
</organism>
<evidence type="ECO:0000259" key="1">
    <source>
        <dbReference type="Pfam" id="PF13521"/>
    </source>
</evidence>
<dbReference type="InterPro" id="IPR038727">
    <property type="entry name" value="NadR/Ttd14_AAA_dom"/>
</dbReference>
<evidence type="ECO:0000313" key="2">
    <source>
        <dbReference type="EMBL" id="MFC5269096.1"/>
    </source>
</evidence>
<evidence type="ECO:0000313" key="3">
    <source>
        <dbReference type="Proteomes" id="UP001596161"/>
    </source>
</evidence>
<gene>
    <name evidence="2" type="ORF">ACFPIB_00655</name>
</gene>
<dbReference type="Gene3D" id="3.40.50.300">
    <property type="entry name" value="P-loop containing nucleotide triphosphate hydrolases"/>
    <property type="match status" value="1"/>
</dbReference>
<dbReference type="RefSeq" id="WP_378015481.1">
    <property type="nucleotide sequence ID" value="NZ_JBHSKT010000001.1"/>
</dbReference>
<proteinExistence type="predicted"/>
<dbReference type="PANTHER" id="PTHR37512">
    <property type="entry name" value="TRIFUNCTIONAL NAD BIOSYNTHESIS/REGULATOR PROTEIN NADR"/>
    <property type="match status" value="1"/>
</dbReference>
<dbReference type="PANTHER" id="PTHR37512:SF1">
    <property type="entry name" value="NADR_TTD14 AAA DOMAIN-CONTAINING PROTEIN"/>
    <property type="match status" value="1"/>
</dbReference>
<protein>
    <submittedName>
        <fullName evidence="2">AAA family ATPase</fullName>
    </submittedName>
</protein>
<dbReference type="InterPro" id="IPR052735">
    <property type="entry name" value="NAD_biosynth-regulator"/>
</dbReference>
<dbReference type="EMBL" id="JBHSKT010000001">
    <property type="protein sequence ID" value="MFC5269096.1"/>
    <property type="molecule type" value="Genomic_DNA"/>
</dbReference>